<dbReference type="AlphaFoldDB" id="T1E7N4"/>
<dbReference type="EMBL" id="GALK01000012">
    <property type="protein sequence ID" value="JAA98082.1"/>
    <property type="molecule type" value="mRNA"/>
</dbReference>
<feature type="signal peptide" evidence="1">
    <location>
        <begin position="1"/>
        <end position="15"/>
    </location>
</feature>
<sequence>MKLIVVLLLLTIVTATVVNGIPKARRQTQCYRKSDCQRQCQSVQDCRYGTCYCNTSG</sequence>
<protein>
    <submittedName>
        <fullName evidence="2">CSab-Iso-6</fullName>
    </submittedName>
</protein>
<evidence type="ECO:0000313" key="2">
    <source>
        <dbReference type="EMBL" id="JAA98082.1"/>
    </source>
</evidence>
<proteinExistence type="evidence at transcript level"/>
<reference evidence="2" key="1">
    <citation type="journal article" date="2013" name="Toxins">
        <title>Evolution stings: the origin and diversification of scorpion toxin peptide scaffolds.</title>
        <authorList>
            <person name="Sunagar K."/>
            <person name="Undheim E.A."/>
            <person name="Chan A.H."/>
            <person name="Koludarov I."/>
            <person name="Munoz-Gomez S.A."/>
            <person name="Antunes A."/>
            <person name="Fry B.G."/>
        </authorList>
    </citation>
    <scope>NUCLEOTIDE SEQUENCE</scope>
    <source>
        <tissue evidence="2">Telson venom gland</tissue>
    </source>
</reference>
<feature type="chain" id="PRO_5012542565" evidence="1">
    <location>
        <begin position="16"/>
        <end position="57"/>
    </location>
</feature>
<accession>T1E7N4</accession>
<evidence type="ECO:0000256" key="1">
    <source>
        <dbReference type="SAM" id="SignalP"/>
    </source>
</evidence>
<keyword evidence="1" id="KW-0732">Signal</keyword>
<organism evidence="2">
    <name type="scientific">Isometroides vescus</name>
    <dbReference type="NCBI Taxonomy" id="1330405"/>
    <lineage>
        <taxon>Eukaryota</taxon>
        <taxon>Metazoa</taxon>
        <taxon>Ecdysozoa</taxon>
        <taxon>Arthropoda</taxon>
        <taxon>Chelicerata</taxon>
        <taxon>Arachnida</taxon>
        <taxon>Scorpiones</taxon>
        <taxon>Buthida</taxon>
        <taxon>Buthoidea</taxon>
        <taxon>Buthidae</taxon>
        <taxon>Isometroides</taxon>
    </lineage>
</organism>
<name>T1E7N4_9SCOR</name>